<protein>
    <submittedName>
        <fullName evidence="2">Uncharacterized protein</fullName>
    </submittedName>
</protein>
<accession>A0A6M3L361</accession>
<feature type="transmembrane region" description="Helical" evidence="1">
    <location>
        <begin position="20"/>
        <end position="43"/>
    </location>
</feature>
<reference evidence="2" key="1">
    <citation type="submission" date="2020-03" db="EMBL/GenBank/DDBJ databases">
        <title>The deep terrestrial virosphere.</title>
        <authorList>
            <person name="Holmfeldt K."/>
            <person name="Nilsson E."/>
            <person name="Simone D."/>
            <person name="Lopez-Fernandez M."/>
            <person name="Wu X."/>
            <person name="de Brujin I."/>
            <person name="Lundin D."/>
            <person name="Andersson A."/>
            <person name="Bertilsson S."/>
            <person name="Dopson M."/>
        </authorList>
    </citation>
    <scope>NUCLEOTIDE SEQUENCE</scope>
    <source>
        <strain evidence="2">MM415B02643</strain>
    </source>
</reference>
<proteinExistence type="predicted"/>
<evidence type="ECO:0000256" key="1">
    <source>
        <dbReference type="SAM" id="Phobius"/>
    </source>
</evidence>
<keyword evidence="1" id="KW-0472">Membrane</keyword>
<gene>
    <name evidence="2" type="ORF">MM415B02643_0010</name>
</gene>
<organism evidence="2">
    <name type="scientific">viral metagenome</name>
    <dbReference type="NCBI Taxonomy" id="1070528"/>
    <lineage>
        <taxon>unclassified sequences</taxon>
        <taxon>metagenomes</taxon>
        <taxon>organismal metagenomes</taxon>
    </lineage>
</organism>
<keyword evidence="1" id="KW-1133">Transmembrane helix</keyword>
<evidence type="ECO:0000313" key="2">
    <source>
        <dbReference type="EMBL" id="QJA88943.1"/>
    </source>
</evidence>
<name>A0A6M3L361_9ZZZZ</name>
<sequence length="75" mass="8318">MIRTGPTTDDCSAGELKRFIARLAAGLGVLLVGQIVTCIWWAATINTRVNYLERTQVKIVDRLDGLQHRPVAEKP</sequence>
<dbReference type="AlphaFoldDB" id="A0A6M3L361"/>
<dbReference type="EMBL" id="MT142813">
    <property type="protein sequence ID" value="QJA88943.1"/>
    <property type="molecule type" value="Genomic_DNA"/>
</dbReference>
<keyword evidence="1" id="KW-0812">Transmembrane</keyword>